<keyword evidence="7 9" id="KW-0472">Membrane</keyword>
<feature type="transmembrane region" description="Helical" evidence="9">
    <location>
        <begin position="12"/>
        <end position="29"/>
    </location>
</feature>
<evidence type="ECO:0000313" key="11">
    <source>
        <dbReference type="EMBL" id="GAA0438762.1"/>
    </source>
</evidence>
<keyword evidence="4" id="KW-0997">Cell inner membrane</keyword>
<evidence type="ECO:0000256" key="3">
    <source>
        <dbReference type="ARBA" id="ARBA00022475"/>
    </source>
</evidence>
<gene>
    <name evidence="11" type="ORF">GCM10008983_14590</name>
</gene>
<evidence type="ECO:0000259" key="10">
    <source>
        <dbReference type="Pfam" id="PF04290"/>
    </source>
</evidence>
<feature type="domain" description="Tripartite ATP-independent periplasmic transporters DctQ component" evidence="10">
    <location>
        <begin position="20"/>
        <end position="149"/>
    </location>
</feature>
<comment type="subcellular location">
    <subcellularLocation>
        <location evidence="1">Cell inner membrane</location>
        <topology evidence="1">Multi-pass membrane protein</topology>
    </subcellularLocation>
</comment>
<keyword evidence="5 9" id="KW-0812">Transmembrane</keyword>
<dbReference type="PANTHER" id="PTHR35011">
    <property type="entry name" value="2,3-DIKETO-L-GULONATE TRAP TRANSPORTER SMALL PERMEASE PROTEIN YIAM"/>
    <property type="match status" value="1"/>
</dbReference>
<comment type="caution">
    <text evidence="11">The sequence shown here is derived from an EMBL/GenBank/DDBJ whole genome shotgun (WGS) entry which is preliminary data.</text>
</comment>
<evidence type="ECO:0000256" key="5">
    <source>
        <dbReference type="ARBA" id="ARBA00022692"/>
    </source>
</evidence>
<keyword evidence="6 9" id="KW-1133">Transmembrane helix</keyword>
<accession>A0ABN0Z8F4</accession>
<evidence type="ECO:0000256" key="4">
    <source>
        <dbReference type="ARBA" id="ARBA00022519"/>
    </source>
</evidence>
<sequence>MRNVFKHLEEIIGGSLFIVMLVVLVIQIFSRQVLDSPITWSEQLARFLFVYIAYLAISSEIKDEGHVRIDFFFNKLPAALRTIIYYLFQLMMATVLLLLIYIGYQMGLRKLPVEIVSLNISYVYMYMALPVLGVLMLYRLIERNVKAIRSAKGVK</sequence>
<evidence type="ECO:0000256" key="6">
    <source>
        <dbReference type="ARBA" id="ARBA00022989"/>
    </source>
</evidence>
<evidence type="ECO:0000256" key="9">
    <source>
        <dbReference type="SAM" id="Phobius"/>
    </source>
</evidence>
<proteinExistence type="inferred from homology"/>
<evidence type="ECO:0000256" key="8">
    <source>
        <dbReference type="ARBA" id="ARBA00038436"/>
    </source>
</evidence>
<evidence type="ECO:0000256" key="1">
    <source>
        <dbReference type="ARBA" id="ARBA00004429"/>
    </source>
</evidence>
<evidence type="ECO:0000313" key="12">
    <source>
        <dbReference type="Proteomes" id="UP001501459"/>
    </source>
</evidence>
<dbReference type="Pfam" id="PF04290">
    <property type="entry name" value="DctQ"/>
    <property type="match status" value="1"/>
</dbReference>
<dbReference type="PANTHER" id="PTHR35011:SF5">
    <property type="entry name" value="SIALIC ACID TRAP TRANSPORTER SMALL PERMEASE PROTEIN SIAQ"/>
    <property type="match status" value="1"/>
</dbReference>
<protein>
    <recommendedName>
        <fullName evidence="10">Tripartite ATP-independent periplasmic transporters DctQ component domain-containing protein</fullName>
    </recommendedName>
</protein>
<dbReference type="EMBL" id="BAAADM010000038">
    <property type="protein sequence ID" value="GAA0438762.1"/>
    <property type="molecule type" value="Genomic_DNA"/>
</dbReference>
<feature type="transmembrane region" description="Helical" evidence="9">
    <location>
        <begin position="83"/>
        <end position="103"/>
    </location>
</feature>
<reference evidence="11 12" key="1">
    <citation type="journal article" date="2019" name="Int. J. Syst. Evol. Microbiol.">
        <title>The Global Catalogue of Microorganisms (GCM) 10K type strain sequencing project: providing services to taxonomists for standard genome sequencing and annotation.</title>
        <authorList>
            <consortium name="The Broad Institute Genomics Platform"/>
            <consortium name="The Broad Institute Genome Sequencing Center for Infectious Disease"/>
            <person name="Wu L."/>
            <person name="Ma J."/>
        </authorList>
    </citation>
    <scope>NUCLEOTIDE SEQUENCE [LARGE SCALE GENOMIC DNA]</scope>
    <source>
        <strain evidence="11 12">JCM 12149</strain>
    </source>
</reference>
<name>A0ABN0Z8F4_9BACI</name>
<dbReference type="RefSeq" id="WP_343752116.1">
    <property type="nucleotide sequence ID" value="NZ_BAAADM010000038.1"/>
</dbReference>
<dbReference type="InterPro" id="IPR007387">
    <property type="entry name" value="TRAP_DctQ"/>
</dbReference>
<evidence type="ECO:0000256" key="2">
    <source>
        <dbReference type="ARBA" id="ARBA00022448"/>
    </source>
</evidence>
<evidence type="ECO:0000256" key="7">
    <source>
        <dbReference type="ARBA" id="ARBA00023136"/>
    </source>
</evidence>
<feature type="transmembrane region" description="Helical" evidence="9">
    <location>
        <begin position="123"/>
        <end position="141"/>
    </location>
</feature>
<keyword evidence="3" id="KW-1003">Cell membrane</keyword>
<organism evidence="11 12">
    <name type="scientific">Lentibacillus halophilus</name>
    <dbReference type="NCBI Taxonomy" id="295065"/>
    <lineage>
        <taxon>Bacteria</taxon>
        <taxon>Bacillati</taxon>
        <taxon>Bacillota</taxon>
        <taxon>Bacilli</taxon>
        <taxon>Bacillales</taxon>
        <taxon>Bacillaceae</taxon>
        <taxon>Lentibacillus</taxon>
    </lineage>
</organism>
<keyword evidence="2" id="KW-0813">Transport</keyword>
<dbReference type="InterPro" id="IPR055348">
    <property type="entry name" value="DctQ"/>
</dbReference>
<comment type="similarity">
    <text evidence="8">Belongs to the TRAP transporter small permease family.</text>
</comment>
<dbReference type="Proteomes" id="UP001501459">
    <property type="component" value="Unassembled WGS sequence"/>
</dbReference>
<feature type="transmembrane region" description="Helical" evidence="9">
    <location>
        <begin position="44"/>
        <end position="62"/>
    </location>
</feature>
<keyword evidence="12" id="KW-1185">Reference proteome</keyword>